<organism evidence="1 2">
    <name type="scientific">Meganyctiphanes norvegica</name>
    <name type="common">Northern krill</name>
    <name type="synonym">Thysanopoda norvegica</name>
    <dbReference type="NCBI Taxonomy" id="48144"/>
    <lineage>
        <taxon>Eukaryota</taxon>
        <taxon>Metazoa</taxon>
        <taxon>Ecdysozoa</taxon>
        <taxon>Arthropoda</taxon>
        <taxon>Crustacea</taxon>
        <taxon>Multicrustacea</taxon>
        <taxon>Malacostraca</taxon>
        <taxon>Eumalacostraca</taxon>
        <taxon>Eucarida</taxon>
        <taxon>Euphausiacea</taxon>
        <taxon>Euphausiidae</taxon>
        <taxon>Meganyctiphanes</taxon>
    </lineage>
</organism>
<evidence type="ECO:0000313" key="2">
    <source>
        <dbReference type="Proteomes" id="UP001497623"/>
    </source>
</evidence>
<dbReference type="Proteomes" id="UP001497623">
    <property type="component" value="Unassembled WGS sequence"/>
</dbReference>
<proteinExistence type="predicted"/>
<name>A0AAV2RH88_MEGNR</name>
<accession>A0AAV2RH88</accession>
<keyword evidence="2" id="KW-1185">Reference proteome</keyword>
<evidence type="ECO:0000313" key="1">
    <source>
        <dbReference type="EMBL" id="CAL4123375.1"/>
    </source>
</evidence>
<dbReference type="AlphaFoldDB" id="A0AAV2RH88"/>
<sequence length="236" mass="25899">TKYINNHTRYKTASKQDVTFEATFFCDGSISEFEVRFSYPWEDHFFVLCGPSSGSTAGVWQTKKKTFSCLSAQGCSEIELWMYGITVAPGNIVGLQNLQIITDDSTFPPAVSTTPHTATTVVETTTESATTSNPETTTDSLLTTASMPHTTTSASPIVTTPAGSELSCYSCINCPEVDENTQVVQTDEYKSCVTTQFDQTYVVRGGSEEYHEEDECNTDNENMIECFCSSNLCNNV</sequence>
<protein>
    <submittedName>
        <fullName evidence="1">Uncharacterized protein</fullName>
    </submittedName>
</protein>
<gene>
    <name evidence="1" type="ORF">MNOR_LOCUS24041</name>
</gene>
<reference evidence="1 2" key="1">
    <citation type="submission" date="2024-05" db="EMBL/GenBank/DDBJ databases">
        <authorList>
            <person name="Wallberg A."/>
        </authorList>
    </citation>
    <scope>NUCLEOTIDE SEQUENCE [LARGE SCALE GENOMIC DNA]</scope>
</reference>
<feature type="non-terminal residue" evidence="1">
    <location>
        <position position="1"/>
    </location>
</feature>
<comment type="caution">
    <text evidence="1">The sequence shown here is derived from an EMBL/GenBank/DDBJ whole genome shotgun (WGS) entry which is preliminary data.</text>
</comment>
<dbReference type="EMBL" id="CAXKWB010021713">
    <property type="protein sequence ID" value="CAL4123375.1"/>
    <property type="molecule type" value="Genomic_DNA"/>
</dbReference>